<dbReference type="EMBL" id="JAHYIQ010000002">
    <property type="protein sequence ID" value="KAK1135192.1"/>
    <property type="molecule type" value="Genomic_DNA"/>
</dbReference>
<feature type="compositionally biased region" description="Basic residues" evidence="1">
    <location>
        <begin position="55"/>
        <end position="66"/>
    </location>
</feature>
<evidence type="ECO:0000313" key="2">
    <source>
        <dbReference type="EMBL" id="KAK1135192.1"/>
    </source>
</evidence>
<sequence length="139" mass="16237">MELFKRRIFGYSPRYQRTIRSVIFFRDRDLPSSIPSRSQRNFNSSSITKESFFQTKKKRKEKKRNPRAGEMFQQMRAEQSRGKSMLRGKENRGAWSVVTGVVRDWPSFFGVSQVYICLASRCVCETRAIQLAGVPLELT</sequence>
<dbReference type="Proteomes" id="UP001177670">
    <property type="component" value="Unassembled WGS sequence"/>
</dbReference>
<feature type="compositionally biased region" description="Polar residues" evidence="1">
    <location>
        <begin position="35"/>
        <end position="54"/>
    </location>
</feature>
<protein>
    <submittedName>
        <fullName evidence="2">Uncharacterized protein</fullName>
    </submittedName>
</protein>
<comment type="caution">
    <text evidence="2">The sequence shown here is derived from an EMBL/GenBank/DDBJ whole genome shotgun (WGS) entry which is preliminary data.</text>
</comment>
<dbReference type="AlphaFoldDB" id="A0AA40GCE1"/>
<accession>A0AA40GCE1</accession>
<name>A0AA40GCE1_9HYME</name>
<feature type="region of interest" description="Disordered" evidence="1">
    <location>
        <begin position="35"/>
        <end position="69"/>
    </location>
</feature>
<evidence type="ECO:0000256" key="1">
    <source>
        <dbReference type="SAM" id="MobiDB-lite"/>
    </source>
</evidence>
<reference evidence="2" key="1">
    <citation type="submission" date="2021-10" db="EMBL/GenBank/DDBJ databases">
        <title>Melipona bicolor Genome sequencing and assembly.</title>
        <authorList>
            <person name="Araujo N.S."/>
            <person name="Arias M.C."/>
        </authorList>
    </citation>
    <scope>NUCLEOTIDE SEQUENCE</scope>
    <source>
        <strain evidence="2">USP_2M_L1-L4_2017</strain>
        <tissue evidence="2">Whole body</tissue>
    </source>
</reference>
<proteinExistence type="predicted"/>
<evidence type="ECO:0000313" key="3">
    <source>
        <dbReference type="Proteomes" id="UP001177670"/>
    </source>
</evidence>
<organism evidence="2 3">
    <name type="scientific">Melipona bicolor</name>
    <dbReference type="NCBI Taxonomy" id="60889"/>
    <lineage>
        <taxon>Eukaryota</taxon>
        <taxon>Metazoa</taxon>
        <taxon>Ecdysozoa</taxon>
        <taxon>Arthropoda</taxon>
        <taxon>Hexapoda</taxon>
        <taxon>Insecta</taxon>
        <taxon>Pterygota</taxon>
        <taxon>Neoptera</taxon>
        <taxon>Endopterygota</taxon>
        <taxon>Hymenoptera</taxon>
        <taxon>Apocrita</taxon>
        <taxon>Aculeata</taxon>
        <taxon>Apoidea</taxon>
        <taxon>Anthophila</taxon>
        <taxon>Apidae</taxon>
        <taxon>Melipona</taxon>
    </lineage>
</organism>
<gene>
    <name evidence="2" type="ORF">K0M31_007963</name>
</gene>
<keyword evidence="3" id="KW-1185">Reference proteome</keyword>